<dbReference type="SUPFAM" id="SSF50129">
    <property type="entry name" value="GroES-like"/>
    <property type="match status" value="1"/>
</dbReference>
<dbReference type="Pfam" id="PF08240">
    <property type="entry name" value="ADH_N"/>
    <property type="match status" value="1"/>
</dbReference>
<keyword evidence="2" id="KW-0560">Oxidoreductase</keyword>
<dbReference type="InterPro" id="IPR036291">
    <property type="entry name" value="NAD(P)-bd_dom_sf"/>
</dbReference>
<dbReference type="InterPro" id="IPR013154">
    <property type="entry name" value="ADH-like_N"/>
</dbReference>
<comment type="caution">
    <text evidence="4">The sequence shown here is derived from an EMBL/GenBank/DDBJ whole genome shotgun (WGS) entry which is preliminary data.</text>
</comment>
<evidence type="ECO:0000313" key="4">
    <source>
        <dbReference type="EMBL" id="CAF0956550.1"/>
    </source>
</evidence>
<dbReference type="GO" id="GO:0016651">
    <property type="term" value="F:oxidoreductase activity, acting on NAD(P)H"/>
    <property type="evidence" value="ECO:0007669"/>
    <property type="project" value="TreeGrafter"/>
</dbReference>
<evidence type="ECO:0000313" key="6">
    <source>
        <dbReference type="EMBL" id="CAF3731517.1"/>
    </source>
</evidence>
<dbReference type="Proteomes" id="UP000663829">
    <property type="component" value="Unassembled WGS sequence"/>
</dbReference>
<dbReference type="PANTHER" id="PTHR48106">
    <property type="entry name" value="QUINONE OXIDOREDUCTASE PIG3-RELATED"/>
    <property type="match status" value="1"/>
</dbReference>
<dbReference type="EMBL" id="CAJOBA010023211">
    <property type="protein sequence ID" value="CAF3920707.1"/>
    <property type="molecule type" value="Genomic_DNA"/>
</dbReference>
<dbReference type="SMART" id="SM00829">
    <property type="entry name" value="PKS_ER"/>
    <property type="match status" value="1"/>
</dbReference>
<evidence type="ECO:0000259" key="3">
    <source>
        <dbReference type="SMART" id="SM00829"/>
    </source>
</evidence>
<proteinExistence type="predicted"/>
<feature type="domain" description="Enoyl reductase (ER)" evidence="3">
    <location>
        <begin position="10"/>
        <end position="329"/>
    </location>
</feature>
<dbReference type="NCBIfam" id="TIGR02824">
    <property type="entry name" value="quinone_pig3"/>
    <property type="match status" value="1"/>
</dbReference>
<dbReference type="CDD" id="cd05276">
    <property type="entry name" value="p53_inducible_oxidoreductase"/>
    <property type="match status" value="1"/>
</dbReference>
<dbReference type="EMBL" id="CAJOBC010002404">
    <property type="protein sequence ID" value="CAF3731517.1"/>
    <property type="molecule type" value="Genomic_DNA"/>
</dbReference>
<dbReference type="GO" id="GO:0070402">
    <property type="term" value="F:NADPH binding"/>
    <property type="evidence" value="ECO:0007669"/>
    <property type="project" value="TreeGrafter"/>
</dbReference>
<reference evidence="4" key="1">
    <citation type="submission" date="2021-02" db="EMBL/GenBank/DDBJ databases">
        <authorList>
            <person name="Nowell W R."/>
        </authorList>
    </citation>
    <scope>NUCLEOTIDE SEQUENCE</scope>
</reference>
<evidence type="ECO:0000313" key="8">
    <source>
        <dbReference type="Proteomes" id="UP000663829"/>
    </source>
</evidence>
<dbReference type="Pfam" id="PF00107">
    <property type="entry name" value="ADH_zinc_N"/>
    <property type="match status" value="1"/>
</dbReference>
<evidence type="ECO:0000313" key="7">
    <source>
        <dbReference type="EMBL" id="CAF3920707.1"/>
    </source>
</evidence>
<dbReference type="Proteomes" id="UP000681722">
    <property type="component" value="Unassembled WGS sequence"/>
</dbReference>
<dbReference type="InterPro" id="IPR014189">
    <property type="entry name" value="Quinone_OxRdtase_PIG3"/>
</dbReference>
<protein>
    <recommendedName>
        <fullName evidence="3">Enoyl reductase (ER) domain-containing protein</fullName>
    </recommendedName>
</protein>
<dbReference type="AlphaFoldDB" id="A0A814DFX6"/>
<name>A0A814DFX6_9BILA</name>
<dbReference type="Proteomes" id="UP000677228">
    <property type="component" value="Unassembled WGS sequence"/>
</dbReference>
<dbReference type="Proteomes" id="UP000682733">
    <property type="component" value="Unassembled WGS sequence"/>
</dbReference>
<evidence type="ECO:0000313" key="5">
    <source>
        <dbReference type="EMBL" id="CAF1133972.1"/>
    </source>
</evidence>
<dbReference type="EMBL" id="CAJNOK010011179">
    <property type="protein sequence ID" value="CAF1133972.1"/>
    <property type="molecule type" value="Genomic_DNA"/>
</dbReference>
<sequence length="332" mass="36100">MRAVLLKDFGDISNMYIGETAVPKPKDDEVLIKVHAFGVNRADTSQRQGKYPPPPGNSDIMGLEAAGEIVQLGGEAKQFNLKVGDQVMTLVGGGGYAEYVTAHVGCVMHIPKGLSMIEAAAIPETFLTAFQGLRTIAHLKKDDIVLVHAGASGVGTAAIQLVKLFGAHCCTTAGSEKKLEYCKKLGAEVAFNYKQGPWLDTIKKFATDQNKDGVDIVYDSIGKDYIEQNQEVLGTNGRWVVYSTQSGATADKLSLNILMKKRIQLTGTVLRARPKEYKTELVKNFKEQALDGFTNGTLKCVIDKVFPFEQVADAHAYIEADKTMGKLVIQIL</sequence>
<dbReference type="InterPro" id="IPR013149">
    <property type="entry name" value="ADH-like_C"/>
</dbReference>
<dbReference type="SUPFAM" id="SSF51735">
    <property type="entry name" value="NAD(P)-binding Rossmann-fold domains"/>
    <property type="match status" value="1"/>
</dbReference>
<dbReference type="Gene3D" id="3.90.180.10">
    <property type="entry name" value="Medium-chain alcohol dehydrogenases, catalytic domain"/>
    <property type="match status" value="1"/>
</dbReference>
<dbReference type="OrthoDB" id="3509362at2759"/>
<dbReference type="InterPro" id="IPR020843">
    <property type="entry name" value="ER"/>
</dbReference>
<evidence type="ECO:0000256" key="2">
    <source>
        <dbReference type="ARBA" id="ARBA00023002"/>
    </source>
</evidence>
<keyword evidence="1" id="KW-0521">NADP</keyword>
<evidence type="ECO:0000256" key="1">
    <source>
        <dbReference type="ARBA" id="ARBA00022857"/>
    </source>
</evidence>
<dbReference type="InterPro" id="IPR011032">
    <property type="entry name" value="GroES-like_sf"/>
</dbReference>
<accession>A0A814DFX6</accession>
<keyword evidence="8" id="KW-1185">Reference proteome</keyword>
<dbReference type="Gene3D" id="3.40.50.720">
    <property type="entry name" value="NAD(P)-binding Rossmann-like Domain"/>
    <property type="match status" value="1"/>
</dbReference>
<organism evidence="4 8">
    <name type="scientific">Didymodactylos carnosus</name>
    <dbReference type="NCBI Taxonomy" id="1234261"/>
    <lineage>
        <taxon>Eukaryota</taxon>
        <taxon>Metazoa</taxon>
        <taxon>Spiralia</taxon>
        <taxon>Gnathifera</taxon>
        <taxon>Rotifera</taxon>
        <taxon>Eurotatoria</taxon>
        <taxon>Bdelloidea</taxon>
        <taxon>Philodinida</taxon>
        <taxon>Philodinidae</taxon>
        <taxon>Didymodactylos</taxon>
    </lineage>
</organism>
<dbReference type="PANTHER" id="PTHR48106:SF18">
    <property type="entry name" value="QUINONE OXIDOREDUCTASE PIG3"/>
    <property type="match status" value="1"/>
</dbReference>
<dbReference type="EMBL" id="CAJNOQ010002404">
    <property type="protein sequence ID" value="CAF0956550.1"/>
    <property type="molecule type" value="Genomic_DNA"/>
</dbReference>
<gene>
    <name evidence="4" type="ORF">GPM918_LOCUS11528</name>
    <name evidence="5" type="ORF">OVA965_LOCUS20793</name>
    <name evidence="6" type="ORF">SRO942_LOCUS11529</name>
    <name evidence="7" type="ORF">TMI583_LOCUS21281</name>
</gene>